<keyword evidence="2" id="KW-1185">Reference proteome</keyword>
<protein>
    <submittedName>
        <fullName evidence="1">Uncharacterized protein</fullName>
    </submittedName>
</protein>
<sequence>MSGAGEGPSGGTAPAVCDRLGAWGWRRGLGRGQCCEGGKEGGQVRTRGLAGRVGGRDQSRQQRRWCVRGVGQGWAVSVACSVVGPRRVALLP</sequence>
<dbReference type="EMBL" id="JAULUE010002062">
    <property type="protein sequence ID" value="KAK5882887.1"/>
    <property type="molecule type" value="Genomic_DNA"/>
</dbReference>
<organism evidence="1 2">
    <name type="scientific">Champsocephalus esox</name>
    <name type="common">pike icefish</name>
    <dbReference type="NCBI Taxonomy" id="159716"/>
    <lineage>
        <taxon>Eukaryota</taxon>
        <taxon>Metazoa</taxon>
        <taxon>Chordata</taxon>
        <taxon>Craniata</taxon>
        <taxon>Vertebrata</taxon>
        <taxon>Euteleostomi</taxon>
        <taxon>Actinopterygii</taxon>
        <taxon>Neopterygii</taxon>
        <taxon>Teleostei</taxon>
        <taxon>Neoteleostei</taxon>
        <taxon>Acanthomorphata</taxon>
        <taxon>Eupercaria</taxon>
        <taxon>Perciformes</taxon>
        <taxon>Notothenioidei</taxon>
        <taxon>Channichthyidae</taxon>
        <taxon>Champsocephalus</taxon>
    </lineage>
</organism>
<reference evidence="1 2" key="1">
    <citation type="journal article" date="2023" name="Mol. Biol. Evol.">
        <title>Genomics of Secondarily Temperate Adaptation in the Only Non-Antarctic Icefish.</title>
        <authorList>
            <person name="Rivera-Colon A.G."/>
            <person name="Rayamajhi N."/>
            <person name="Minhas B.F."/>
            <person name="Madrigal G."/>
            <person name="Bilyk K.T."/>
            <person name="Yoon V."/>
            <person name="Hune M."/>
            <person name="Gregory S."/>
            <person name="Cheng C.H.C."/>
            <person name="Catchen J.M."/>
        </authorList>
    </citation>
    <scope>NUCLEOTIDE SEQUENCE [LARGE SCALE GENOMIC DNA]</scope>
    <source>
        <strain evidence="1">JC2023a</strain>
    </source>
</reference>
<gene>
    <name evidence="1" type="ORF">CesoFtcFv8_021428</name>
</gene>
<dbReference type="AlphaFoldDB" id="A0AAN8BDU3"/>
<accession>A0AAN8BDU3</accession>
<name>A0AAN8BDU3_9TELE</name>
<proteinExistence type="predicted"/>
<comment type="caution">
    <text evidence="1">The sequence shown here is derived from an EMBL/GenBank/DDBJ whole genome shotgun (WGS) entry which is preliminary data.</text>
</comment>
<evidence type="ECO:0000313" key="1">
    <source>
        <dbReference type="EMBL" id="KAK5882887.1"/>
    </source>
</evidence>
<evidence type="ECO:0000313" key="2">
    <source>
        <dbReference type="Proteomes" id="UP001335648"/>
    </source>
</evidence>
<dbReference type="Proteomes" id="UP001335648">
    <property type="component" value="Unassembled WGS sequence"/>
</dbReference>